<feature type="compositionally biased region" description="Low complexity" evidence="9">
    <location>
        <begin position="179"/>
        <end position="202"/>
    </location>
</feature>
<dbReference type="Proteomes" id="UP000827284">
    <property type="component" value="Unassembled WGS sequence"/>
</dbReference>
<keyword evidence="7" id="KW-0206">Cytoskeleton</keyword>
<organism evidence="11 12">
    <name type="scientific">Entomortierella parvispora</name>
    <dbReference type="NCBI Taxonomy" id="205924"/>
    <lineage>
        <taxon>Eukaryota</taxon>
        <taxon>Fungi</taxon>
        <taxon>Fungi incertae sedis</taxon>
        <taxon>Mucoromycota</taxon>
        <taxon>Mortierellomycotina</taxon>
        <taxon>Mortierellomycetes</taxon>
        <taxon>Mortierellales</taxon>
        <taxon>Mortierellaceae</taxon>
        <taxon>Entomortierella</taxon>
    </lineage>
</organism>
<dbReference type="Gene3D" id="2.30.30.190">
    <property type="entry name" value="CAP Gly-rich-like domain"/>
    <property type="match status" value="1"/>
</dbReference>
<dbReference type="SUPFAM" id="SSF74924">
    <property type="entry name" value="Cap-Gly domain"/>
    <property type="match status" value="1"/>
</dbReference>
<feature type="region of interest" description="Disordered" evidence="9">
    <location>
        <begin position="1169"/>
        <end position="1207"/>
    </location>
</feature>
<comment type="caution">
    <text evidence="11">The sequence shown here is derived from an EMBL/GenBank/DDBJ whole genome shotgun (WGS) entry which is preliminary data.</text>
</comment>
<feature type="region of interest" description="Disordered" evidence="9">
    <location>
        <begin position="81"/>
        <end position="207"/>
    </location>
</feature>
<comment type="subcellular location">
    <subcellularLocation>
        <location evidence="1">Cytoplasm</location>
        <location evidence="1">Cytoskeleton</location>
    </subcellularLocation>
</comment>
<feature type="region of interest" description="Disordered" evidence="9">
    <location>
        <begin position="235"/>
        <end position="263"/>
    </location>
</feature>
<feature type="compositionally biased region" description="Basic and acidic residues" evidence="9">
    <location>
        <begin position="167"/>
        <end position="176"/>
    </location>
</feature>
<keyword evidence="4" id="KW-0493">Microtubule</keyword>
<feature type="region of interest" description="Disordered" evidence="9">
    <location>
        <begin position="1073"/>
        <end position="1116"/>
    </location>
</feature>
<dbReference type="OrthoDB" id="2130750at2759"/>
<feature type="domain" description="CAP-Gly" evidence="10">
    <location>
        <begin position="31"/>
        <end position="73"/>
    </location>
</feature>
<evidence type="ECO:0000256" key="9">
    <source>
        <dbReference type="SAM" id="MobiDB-lite"/>
    </source>
</evidence>
<feature type="compositionally biased region" description="Low complexity" evidence="9">
    <location>
        <begin position="236"/>
        <end position="262"/>
    </location>
</feature>
<dbReference type="PROSITE" id="PS50245">
    <property type="entry name" value="CAP_GLY_2"/>
    <property type="match status" value="1"/>
</dbReference>
<evidence type="ECO:0000256" key="7">
    <source>
        <dbReference type="ARBA" id="ARBA00023212"/>
    </source>
</evidence>
<proteinExistence type="inferred from homology"/>
<dbReference type="Pfam" id="PF01302">
    <property type="entry name" value="CAP_GLY"/>
    <property type="match status" value="1"/>
</dbReference>
<protein>
    <submittedName>
        <fullName evidence="11">Dynactin 1</fullName>
    </submittedName>
</protein>
<dbReference type="InterPro" id="IPR000938">
    <property type="entry name" value="CAP-Gly_domain"/>
</dbReference>
<dbReference type="PANTHER" id="PTHR18916">
    <property type="entry name" value="DYNACTIN 1-RELATED MICROTUBULE-BINDING"/>
    <property type="match status" value="1"/>
</dbReference>
<dbReference type="SMART" id="SM01052">
    <property type="entry name" value="CAP_GLY"/>
    <property type="match status" value="1"/>
</dbReference>
<feature type="compositionally biased region" description="Basic residues" evidence="9">
    <location>
        <begin position="1093"/>
        <end position="1103"/>
    </location>
</feature>
<dbReference type="PANTHER" id="PTHR18916:SF93">
    <property type="entry name" value="RESTIN HOMOLOG"/>
    <property type="match status" value="1"/>
</dbReference>
<feature type="compositionally biased region" description="Basic and acidic residues" evidence="9">
    <location>
        <begin position="147"/>
        <end position="157"/>
    </location>
</feature>
<evidence type="ECO:0000256" key="2">
    <source>
        <dbReference type="ARBA" id="ARBA00011010"/>
    </source>
</evidence>
<reference evidence="11" key="1">
    <citation type="submission" date="2021-11" db="EMBL/GenBank/DDBJ databases">
        <authorList>
            <person name="Herlambang A."/>
            <person name="Guo Y."/>
            <person name="Takashima Y."/>
            <person name="Nishizawa T."/>
        </authorList>
    </citation>
    <scope>NUCLEOTIDE SEQUENCE</scope>
    <source>
        <strain evidence="11">E1425</strain>
    </source>
</reference>
<comment type="similarity">
    <text evidence="2">Belongs to the dynactin 150 kDa subunit family.</text>
</comment>
<evidence type="ECO:0000256" key="1">
    <source>
        <dbReference type="ARBA" id="ARBA00004245"/>
    </source>
</evidence>
<dbReference type="Pfam" id="PF12455">
    <property type="entry name" value="Dynactin"/>
    <property type="match status" value="1"/>
</dbReference>
<keyword evidence="6 8" id="KW-0175">Coiled coil</keyword>
<evidence type="ECO:0000256" key="4">
    <source>
        <dbReference type="ARBA" id="ARBA00022701"/>
    </source>
</evidence>
<name>A0A9P3LTQ0_9FUNG</name>
<gene>
    <name evidence="11" type="ORF">EMPS_02481</name>
</gene>
<evidence type="ECO:0000259" key="10">
    <source>
        <dbReference type="PROSITE" id="PS50245"/>
    </source>
</evidence>
<dbReference type="InterPro" id="IPR022157">
    <property type="entry name" value="Dynactin"/>
</dbReference>
<keyword evidence="12" id="KW-1185">Reference proteome</keyword>
<dbReference type="GO" id="GO:0005874">
    <property type="term" value="C:microtubule"/>
    <property type="evidence" value="ECO:0007669"/>
    <property type="project" value="UniProtKB-KW"/>
</dbReference>
<evidence type="ECO:0000313" key="12">
    <source>
        <dbReference type="Proteomes" id="UP000827284"/>
    </source>
</evidence>
<dbReference type="GO" id="GO:0030286">
    <property type="term" value="C:dynein complex"/>
    <property type="evidence" value="ECO:0007669"/>
    <property type="project" value="UniProtKB-KW"/>
</dbReference>
<sequence length="1371" mass="154285">MADSSGTLPIDIDLGTRVEVGGNLGYVRHAGTTSFASGRWVGIELDLPRGKNSGVVNDRRYFDCKPDHGVFVRPSQVRIVQDGTTQAESTRRITRPASGIASRSSTSLASRQSLPAGRPSSTRATAPGTASSPSSAASRLSRPPVRRTVDHAPESPARRTRVAPQAQRDEDHHVANERSGSSTPTSSSGIQQHQQQHHQQQQHQRDVSLTPEENEEMLAQERQLQLELEQEEEALAQDQLQREQQQGFAPLSASSSSAGLSANMGPAHRMEAMVPVKEYDELRIKLRILETKRAEDREKLREAEKVKEESEQFLSHRTKLQAKLAEFQQEVREAKRSAKEAVAERDLFESKYNDLADSMEVAVLDKEMAEEKAENLQHEVNMLKEKVDEMHVDLDVLQHDDGNAGNPSVSQVQLERQIERLREALFKLREITNEEKAEMNSKLKNLEKEASLMQEVQAQNERLKECLDIAEGQIEDLKQRLDDAVDAEDTIEQLSEKNINLSEKIEEMQSAIDDLEALKELNDELEENHSETEKQLQAEITIKDSQLRDQLRKIETLEENIGDYENTILKFRELVAHLQGELEQLRQREVTGGTGGHSQEMLSLLMQLEKTAMKAQAKAIDLELRKLDASQATDNLMLVQPFLPDGFFRTENDSIQCLLLFKRLSFKAELMNKHLEQQHSLSEKMSQGVVPLELVPICEVRQKLTWFGDLAKRFVSYIEGCPVDVFAKMGQVYHDLLGTERRLDTWVGLLRKEELKESDCIVDLQRAIAQMDHLTETYLINTKLDLVDRYQGAVHALELNFDRVSVNLSAVVTMFKSSEDGVRLTDTDEIQFQLIQAVKNLGVQAKTGKSTTRKILRRMDELASQASVVKPELFSQYRNACVLSTKLGEFTHEITKHLSLYVRARREGSKTESLHQTIYSVTDQYLGISESGMWDGCRKMLNGLLQDITALAESIMESDIAVKVTKPDKVWIKRAKEMKAEVIVNTDAEQKAQSLQDQVLKLVKEAKLKDEALKESGLRIDHLEKRVENFKKKTEQISILDIDVEKAKKQEREYDELISSLQADMAKLEAENAQLRRHPKKPDRPGIIPVPKRISHPGHHHTGAGHTQEDASAGQDGADLVLPRELLVQIESLRSALRYLRSENSLLRTRAAMQDLGVSADISELRGGPLARRNLEGDEEEEKKEGSATTLESSHADSQKRSPAADSELKAVALETRRLMKDARVICASPKVVDLTKHSASGLAAARAAMTEESTSTTTPRRHWQARQSKPEWHYHTQQAALNTIQQRSNELKDRLAKVTRNSTPVQSAPKLKKLSLLETPIARVRFPGGMSGLVGSPDSQQHQAATARKDLAVYLRSSAEFEAMHQLFVR</sequence>
<feature type="coiled-coil region" evidence="8">
    <location>
        <begin position="279"/>
        <end position="625"/>
    </location>
</feature>
<keyword evidence="3" id="KW-0963">Cytoplasm</keyword>
<keyword evidence="5" id="KW-0243">Dynein</keyword>
<evidence type="ECO:0000313" key="11">
    <source>
        <dbReference type="EMBL" id="GJJ70132.1"/>
    </source>
</evidence>
<dbReference type="EMBL" id="BQFW01000003">
    <property type="protein sequence ID" value="GJJ70132.1"/>
    <property type="molecule type" value="Genomic_DNA"/>
</dbReference>
<evidence type="ECO:0000256" key="8">
    <source>
        <dbReference type="SAM" id="Coils"/>
    </source>
</evidence>
<feature type="compositionally biased region" description="Low complexity" evidence="9">
    <location>
        <begin position="97"/>
        <end position="143"/>
    </location>
</feature>
<evidence type="ECO:0000256" key="3">
    <source>
        <dbReference type="ARBA" id="ARBA00022490"/>
    </source>
</evidence>
<reference evidence="11" key="2">
    <citation type="journal article" date="2022" name="Microbiol. Resour. Announc.">
        <title>Whole-Genome Sequence of Entomortierella parvispora E1425, a Mucoromycotan Fungus Associated with Burkholderiaceae-Related Endosymbiotic Bacteria.</title>
        <authorList>
            <person name="Herlambang A."/>
            <person name="Guo Y."/>
            <person name="Takashima Y."/>
            <person name="Narisawa K."/>
            <person name="Ohta H."/>
            <person name="Nishizawa T."/>
        </authorList>
    </citation>
    <scope>NUCLEOTIDE SEQUENCE</scope>
    <source>
        <strain evidence="11">E1425</strain>
    </source>
</reference>
<evidence type="ECO:0000256" key="6">
    <source>
        <dbReference type="ARBA" id="ARBA00023054"/>
    </source>
</evidence>
<evidence type="ECO:0000256" key="5">
    <source>
        <dbReference type="ARBA" id="ARBA00023017"/>
    </source>
</evidence>
<accession>A0A9P3LTQ0</accession>
<dbReference type="InterPro" id="IPR036859">
    <property type="entry name" value="CAP-Gly_dom_sf"/>
</dbReference>
<dbReference type="PROSITE" id="PS00845">
    <property type="entry name" value="CAP_GLY_1"/>
    <property type="match status" value="1"/>
</dbReference>